<evidence type="ECO:0000256" key="4">
    <source>
        <dbReference type="ARBA" id="ARBA00022833"/>
    </source>
</evidence>
<comment type="caution">
    <text evidence="9">The sequence shown here is derived from an EMBL/GenBank/DDBJ whole genome shotgun (WGS) entry which is preliminary data.</text>
</comment>
<evidence type="ECO:0000256" key="7">
    <source>
        <dbReference type="ARBA" id="ARBA00023163"/>
    </source>
</evidence>
<feature type="non-terminal residue" evidence="9">
    <location>
        <position position="86"/>
    </location>
</feature>
<dbReference type="PANTHER" id="PTHR13859">
    <property type="entry name" value="ATROPHIN-RELATED"/>
    <property type="match status" value="1"/>
</dbReference>
<dbReference type="Proteomes" id="UP000663860">
    <property type="component" value="Unassembled WGS sequence"/>
</dbReference>
<dbReference type="GO" id="GO:0003677">
    <property type="term" value="F:DNA binding"/>
    <property type="evidence" value="ECO:0007669"/>
    <property type="project" value="UniProtKB-KW"/>
</dbReference>
<evidence type="ECO:0000256" key="5">
    <source>
        <dbReference type="ARBA" id="ARBA00023015"/>
    </source>
</evidence>
<keyword evidence="5" id="KW-0805">Transcription regulation</keyword>
<dbReference type="AlphaFoldDB" id="A0A815UYR8"/>
<keyword evidence="3" id="KW-0863">Zinc-finger</keyword>
<keyword evidence="6" id="KW-0238">DNA-binding</keyword>
<dbReference type="GO" id="GO:0008270">
    <property type="term" value="F:zinc ion binding"/>
    <property type="evidence" value="ECO:0007669"/>
    <property type="project" value="UniProtKB-KW"/>
</dbReference>
<evidence type="ECO:0000256" key="6">
    <source>
        <dbReference type="ARBA" id="ARBA00023125"/>
    </source>
</evidence>
<evidence type="ECO:0000313" key="9">
    <source>
        <dbReference type="EMBL" id="CAF1525366.1"/>
    </source>
</evidence>
<evidence type="ECO:0000256" key="1">
    <source>
        <dbReference type="ARBA" id="ARBA00004123"/>
    </source>
</evidence>
<evidence type="ECO:0000256" key="8">
    <source>
        <dbReference type="ARBA" id="ARBA00023242"/>
    </source>
</evidence>
<keyword evidence="2" id="KW-0479">Metal-binding</keyword>
<evidence type="ECO:0000256" key="3">
    <source>
        <dbReference type="ARBA" id="ARBA00022771"/>
    </source>
</evidence>
<dbReference type="Gene3D" id="1.10.10.60">
    <property type="entry name" value="Homeodomain-like"/>
    <property type="match status" value="1"/>
</dbReference>
<keyword evidence="4" id="KW-0862">Zinc</keyword>
<gene>
    <name evidence="9" type="ORF">IZO911_LOCUS45974</name>
</gene>
<dbReference type="PANTHER" id="PTHR13859:SF11">
    <property type="entry name" value="GRUNGE, ISOFORM J"/>
    <property type="match status" value="1"/>
</dbReference>
<evidence type="ECO:0008006" key="11">
    <source>
        <dbReference type="Google" id="ProtNLM"/>
    </source>
</evidence>
<organism evidence="9 10">
    <name type="scientific">Adineta steineri</name>
    <dbReference type="NCBI Taxonomy" id="433720"/>
    <lineage>
        <taxon>Eukaryota</taxon>
        <taxon>Metazoa</taxon>
        <taxon>Spiralia</taxon>
        <taxon>Gnathifera</taxon>
        <taxon>Rotifera</taxon>
        <taxon>Eurotatoria</taxon>
        <taxon>Bdelloidea</taxon>
        <taxon>Adinetida</taxon>
        <taxon>Adinetidae</taxon>
        <taxon>Adineta</taxon>
    </lineage>
</organism>
<dbReference type="GO" id="GO:0005634">
    <property type="term" value="C:nucleus"/>
    <property type="evidence" value="ECO:0007669"/>
    <property type="project" value="UniProtKB-SubCell"/>
</dbReference>
<dbReference type="EMBL" id="CAJNOE010006854">
    <property type="protein sequence ID" value="CAF1525366.1"/>
    <property type="molecule type" value="Genomic_DNA"/>
</dbReference>
<name>A0A815UYR8_9BILA</name>
<proteinExistence type="predicted"/>
<evidence type="ECO:0000256" key="2">
    <source>
        <dbReference type="ARBA" id="ARBA00022723"/>
    </source>
</evidence>
<keyword evidence="8" id="KW-0539">Nucleus</keyword>
<comment type="subcellular location">
    <subcellularLocation>
        <location evidence="1">Nucleus</location>
    </subcellularLocation>
</comment>
<protein>
    <recommendedName>
        <fullName evidence="11">SANT domain-containing protein</fullName>
    </recommendedName>
</protein>
<keyword evidence="7" id="KW-0804">Transcription</keyword>
<feature type="non-terminal residue" evidence="9">
    <location>
        <position position="1"/>
    </location>
</feature>
<evidence type="ECO:0000313" key="10">
    <source>
        <dbReference type="Proteomes" id="UP000663860"/>
    </source>
</evidence>
<reference evidence="9" key="1">
    <citation type="submission" date="2021-02" db="EMBL/GenBank/DDBJ databases">
        <authorList>
            <person name="Nowell W R."/>
        </authorList>
    </citation>
    <scope>NUCLEOTIDE SEQUENCE</scope>
</reference>
<dbReference type="GO" id="GO:0003714">
    <property type="term" value="F:transcription corepressor activity"/>
    <property type="evidence" value="ECO:0007669"/>
    <property type="project" value="TreeGrafter"/>
</dbReference>
<accession>A0A815UYR8</accession>
<sequence length="86" mass="10724">FTTIWKEFFFRIRKELLPHKQTSDLVEFYYLWKKTPQAQSSRPRRRQRPCSTLANLSILFDNDDIFVHQDLSLFDYHHRIHLLYYF</sequence>
<dbReference type="FunFam" id="1.10.10.60:FF:000012">
    <property type="entry name" value="Metastasis-associated 1 family, member 3"/>
    <property type="match status" value="1"/>
</dbReference>